<keyword evidence="2 3" id="KW-0342">GTP-binding</keyword>
<dbReference type="PROSITE" id="PS51719">
    <property type="entry name" value="G_SEPTIN"/>
    <property type="match status" value="1"/>
</dbReference>
<dbReference type="GO" id="GO:0008104">
    <property type="term" value="P:intracellular protein localization"/>
    <property type="evidence" value="ECO:0000318"/>
    <property type="project" value="GO_Central"/>
</dbReference>
<evidence type="ECO:0000313" key="5">
    <source>
        <dbReference type="EMBL" id="EDQ89816.1"/>
    </source>
</evidence>
<dbReference type="RefSeq" id="XP_001745238.1">
    <property type="nucleotide sequence ID" value="XM_001745186.1"/>
</dbReference>
<dbReference type="GO" id="GO:0032153">
    <property type="term" value="C:cell division site"/>
    <property type="evidence" value="ECO:0000318"/>
    <property type="project" value="GO_Central"/>
</dbReference>
<sequence>RDLAPTERVGFDTLADQYVNRQQQLGFRFNLLCVGETAIGKASLLDSLFDQAFKLPSHDHQEPNVSVETTETKVEEGGTEILLRLSTTVGYGDQISRAATIEPIVEFLDKQFEAHFQEEIKTQRDLAQHEDTRVHACLFMLAPTGHTLKSLDLEVLRALHEKVNVIPVIAKADTLSPDELANFKHTLRQEFQANNIRTFDFDIGSQVSSALAVPLGVVGSKDVVTVGGISSRVRQYPWGVVEVENEQHSDFMKLRRLLFQTCMETLRHKTHMVHYEKYRHDKLGALGLGGSAGDDENQPSTCVGRWWPTSTGCWWPVPCLVHGLFMLASGRIADAVIAAKKQMEAELKLLEQSKMDRLKSEVRLGPC</sequence>
<feature type="non-terminal residue" evidence="5">
    <location>
        <position position="1"/>
    </location>
</feature>
<evidence type="ECO:0000256" key="1">
    <source>
        <dbReference type="ARBA" id="ARBA00022741"/>
    </source>
</evidence>
<dbReference type="InParanoid" id="A9UY89"/>
<dbReference type="PIRSF" id="PIRSF006698">
    <property type="entry name" value="Septin"/>
    <property type="match status" value="1"/>
</dbReference>
<dbReference type="InterPro" id="IPR027417">
    <property type="entry name" value="P-loop_NTPase"/>
</dbReference>
<dbReference type="eggNOG" id="KOG3859">
    <property type="taxonomic scope" value="Eukaryota"/>
</dbReference>
<keyword evidence="6" id="KW-1185">Reference proteome</keyword>
<dbReference type="Proteomes" id="UP000001357">
    <property type="component" value="Unassembled WGS sequence"/>
</dbReference>
<dbReference type="GO" id="GO:0031105">
    <property type="term" value="C:septin complex"/>
    <property type="evidence" value="ECO:0000318"/>
    <property type="project" value="GO_Central"/>
</dbReference>
<dbReference type="KEGG" id="mbr:MONBRDRAFT_16664"/>
<dbReference type="Gene3D" id="3.40.50.300">
    <property type="entry name" value="P-loop containing nucleotide triphosphate hydrolases"/>
    <property type="match status" value="1"/>
</dbReference>
<dbReference type="GO" id="GO:0015630">
    <property type="term" value="C:microtubule cytoskeleton"/>
    <property type="evidence" value="ECO:0000318"/>
    <property type="project" value="GO_Central"/>
</dbReference>
<dbReference type="GO" id="GO:0005525">
    <property type="term" value="F:GTP binding"/>
    <property type="evidence" value="ECO:0007669"/>
    <property type="project" value="UniProtKB-KW"/>
</dbReference>
<dbReference type="InterPro" id="IPR016491">
    <property type="entry name" value="Septin"/>
</dbReference>
<reference evidence="5 6" key="1">
    <citation type="journal article" date="2008" name="Nature">
        <title>The genome of the choanoflagellate Monosiga brevicollis and the origin of metazoans.</title>
        <authorList>
            <consortium name="JGI Sequencing"/>
            <person name="King N."/>
            <person name="Westbrook M.J."/>
            <person name="Young S.L."/>
            <person name="Kuo A."/>
            <person name="Abedin M."/>
            <person name="Chapman J."/>
            <person name="Fairclough S."/>
            <person name="Hellsten U."/>
            <person name="Isogai Y."/>
            <person name="Letunic I."/>
            <person name="Marr M."/>
            <person name="Pincus D."/>
            <person name="Putnam N."/>
            <person name="Rokas A."/>
            <person name="Wright K.J."/>
            <person name="Zuzow R."/>
            <person name="Dirks W."/>
            <person name="Good M."/>
            <person name="Goodstein D."/>
            <person name="Lemons D."/>
            <person name="Li W."/>
            <person name="Lyons J.B."/>
            <person name="Morris A."/>
            <person name="Nichols S."/>
            <person name="Richter D.J."/>
            <person name="Salamov A."/>
            <person name="Bork P."/>
            <person name="Lim W.A."/>
            <person name="Manning G."/>
            <person name="Miller W.T."/>
            <person name="McGinnis W."/>
            <person name="Shapiro H."/>
            <person name="Tjian R."/>
            <person name="Grigoriev I.V."/>
            <person name="Rokhsar D."/>
        </authorList>
    </citation>
    <scope>NUCLEOTIDE SEQUENCE [LARGE SCALE GENOMIC DNA]</scope>
    <source>
        <strain evidence="6">MX1 / ATCC 50154</strain>
    </source>
</reference>
<proteinExistence type="inferred from homology"/>
<gene>
    <name evidence="5" type="ORF">MONBRDRAFT_16664</name>
</gene>
<dbReference type="OMA" id="ERVHVCL"/>
<dbReference type="PANTHER" id="PTHR18884">
    <property type="entry name" value="SEPTIN"/>
    <property type="match status" value="1"/>
</dbReference>
<feature type="domain" description="Septin-type G" evidence="4">
    <location>
        <begin position="25"/>
        <end position="285"/>
    </location>
</feature>
<organism evidence="5 6">
    <name type="scientific">Monosiga brevicollis</name>
    <name type="common">Choanoflagellate</name>
    <dbReference type="NCBI Taxonomy" id="81824"/>
    <lineage>
        <taxon>Eukaryota</taxon>
        <taxon>Choanoflagellata</taxon>
        <taxon>Craspedida</taxon>
        <taxon>Salpingoecidae</taxon>
        <taxon>Monosiga</taxon>
    </lineage>
</organism>
<dbReference type="STRING" id="81824.A9UY89"/>
<evidence type="ECO:0000256" key="2">
    <source>
        <dbReference type="ARBA" id="ARBA00023134"/>
    </source>
</evidence>
<comment type="similarity">
    <text evidence="3">Belongs to the TRAFAC class TrmE-Era-EngA-EngB-Septin-like GTPase superfamily. Septin GTPase family.</text>
</comment>
<dbReference type="CDD" id="cd01850">
    <property type="entry name" value="CDC_Septin"/>
    <property type="match status" value="1"/>
</dbReference>
<keyword evidence="1 3" id="KW-0547">Nucleotide-binding</keyword>
<protein>
    <recommendedName>
        <fullName evidence="4">Septin-type G domain-containing protein</fullName>
    </recommendedName>
</protein>
<dbReference type="GO" id="GO:0060090">
    <property type="term" value="F:molecular adaptor activity"/>
    <property type="evidence" value="ECO:0000318"/>
    <property type="project" value="GO_Central"/>
</dbReference>
<evidence type="ECO:0000256" key="3">
    <source>
        <dbReference type="RuleBase" id="RU004560"/>
    </source>
</evidence>
<evidence type="ECO:0000259" key="4">
    <source>
        <dbReference type="PROSITE" id="PS51719"/>
    </source>
</evidence>
<dbReference type="InterPro" id="IPR030379">
    <property type="entry name" value="G_SEPTIN_dom"/>
</dbReference>
<dbReference type="GO" id="GO:0005940">
    <property type="term" value="C:septin ring"/>
    <property type="evidence" value="ECO:0000318"/>
    <property type="project" value="GO_Central"/>
</dbReference>
<dbReference type="GO" id="GO:0003924">
    <property type="term" value="F:GTPase activity"/>
    <property type="evidence" value="ECO:0000318"/>
    <property type="project" value="GO_Central"/>
</dbReference>
<dbReference type="EMBL" id="CH991549">
    <property type="protein sequence ID" value="EDQ89816.1"/>
    <property type="molecule type" value="Genomic_DNA"/>
</dbReference>
<dbReference type="GO" id="GO:0061640">
    <property type="term" value="P:cytoskeleton-dependent cytokinesis"/>
    <property type="evidence" value="ECO:0000318"/>
    <property type="project" value="GO_Central"/>
</dbReference>
<name>A9UY89_MONBE</name>
<dbReference type="AlphaFoldDB" id="A9UY89"/>
<dbReference type="SUPFAM" id="SSF52540">
    <property type="entry name" value="P-loop containing nucleoside triphosphate hydrolases"/>
    <property type="match status" value="1"/>
</dbReference>
<dbReference type="FunCoup" id="A9UY89">
    <property type="interactions" value="566"/>
</dbReference>
<dbReference type="Pfam" id="PF00735">
    <property type="entry name" value="Septin"/>
    <property type="match status" value="1"/>
</dbReference>
<evidence type="ECO:0000313" key="6">
    <source>
        <dbReference type="Proteomes" id="UP000001357"/>
    </source>
</evidence>
<accession>A9UY89</accession>
<dbReference type="GeneID" id="5890695"/>